<dbReference type="AlphaFoldDB" id="A0A9D4ZSF5"/>
<keyword evidence="1" id="KW-0150">Chloroplast</keyword>
<dbReference type="InterPro" id="IPR050173">
    <property type="entry name" value="ABC_transporter_C-like"/>
</dbReference>
<keyword evidence="6" id="KW-0472">Membrane</keyword>
<dbReference type="Gene3D" id="1.20.1560.10">
    <property type="entry name" value="ABC transporter type 1, transmembrane domain"/>
    <property type="match status" value="1"/>
</dbReference>
<dbReference type="Gene3D" id="3.40.50.300">
    <property type="entry name" value="P-loop containing nucleotide triphosphate hydrolases"/>
    <property type="match status" value="2"/>
</dbReference>
<dbReference type="OrthoDB" id="6500128at2759"/>
<evidence type="ECO:0000313" key="8">
    <source>
        <dbReference type="Proteomes" id="UP000886520"/>
    </source>
</evidence>
<dbReference type="PANTHER" id="PTHR24223:SF330">
    <property type="entry name" value="ATP-BINDING CASSETTE SUB-FAMILY C MEMBER 10"/>
    <property type="match status" value="1"/>
</dbReference>
<accession>A0A9D4ZSF5</accession>
<keyword evidence="1" id="KW-0934">Plastid</keyword>
<dbReference type="GO" id="GO:0005524">
    <property type="term" value="F:ATP binding"/>
    <property type="evidence" value="ECO:0007669"/>
    <property type="project" value="UniProtKB-KW"/>
</dbReference>
<keyword evidence="2" id="KW-0812">Transmembrane</keyword>
<keyword evidence="4" id="KW-0067">ATP-binding</keyword>
<evidence type="ECO:0008006" key="9">
    <source>
        <dbReference type="Google" id="ProtNLM"/>
    </source>
</evidence>
<evidence type="ECO:0000256" key="3">
    <source>
        <dbReference type="ARBA" id="ARBA00022741"/>
    </source>
</evidence>
<comment type="caution">
    <text evidence="7">The sequence shown here is derived from an EMBL/GenBank/DDBJ whole genome shotgun (WGS) entry which is preliminary data.</text>
</comment>
<sequence length="274" mass="30827">MKLEGYAPQTPSILYGTVRENILFGKPFFQDPYESVLSARALNNDVERMSGKALCMLGEQGFNLSSGQRSCIALARAIYQNCDIIYFIFWLRTKCCTVFTRLSLFNMLISPMNSFPWVINGLIEAVVSLKRLTRFLLTYETNYEGTQKLGSINDMESTQVPKNQEHLEENAISIQNASFSCSNGLQDVQPEHLKCIDIRVSKRSIVLVLGKVGFGKSSRLQAMLGEMRQLKGHRVSKGKYGYAPDVLALVGCMKSWGSVKTIREGHEIHTDYIT</sequence>
<dbReference type="InterPro" id="IPR027417">
    <property type="entry name" value="P-loop_NTPase"/>
</dbReference>
<dbReference type="EMBL" id="JABFUD020000002">
    <property type="protein sequence ID" value="KAI5083590.1"/>
    <property type="molecule type" value="Genomic_DNA"/>
</dbReference>
<dbReference type="PANTHER" id="PTHR24223">
    <property type="entry name" value="ATP-BINDING CASSETTE SUB-FAMILY C"/>
    <property type="match status" value="1"/>
</dbReference>
<evidence type="ECO:0000256" key="2">
    <source>
        <dbReference type="ARBA" id="ARBA00022692"/>
    </source>
</evidence>
<dbReference type="Proteomes" id="UP000886520">
    <property type="component" value="Chromosome 3"/>
</dbReference>
<gene>
    <name evidence="7" type="ORF">GOP47_0003333</name>
</gene>
<organism evidence="7 8">
    <name type="scientific">Adiantum capillus-veneris</name>
    <name type="common">Maidenhair fern</name>
    <dbReference type="NCBI Taxonomy" id="13818"/>
    <lineage>
        <taxon>Eukaryota</taxon>
        <taxon>Viridiplantae</taxon>
        <taxon>Streptophyta</taxon>
        <taxon>Embryophyta</taxon>
        <taxon>Tracheophyta</taxon>
        <taxon>Polypodiopsida</taxon>
        <taxon>Polypodiidae</taxon>
        <taxon>Polypodiales</taxon>
        <taxon>Pteridineae</taxon>
        <taxon>Pteridaceae</taxon>
        <taxon>Vittarioideae</taxon>
        <taxon>Adiantum</taxon>
    </lineage>
</organism>
<evidence type="ECO:0000313" key="7">
    <source>
        <dbReference type="EMBL" id="KAI5083590.1"/>
    </source>
</evidence>
<evidence type="ECO:0000256" key="1">
    <source>
        <dbReference type="ARBA" id="ARBA00022528"/>
    </source>
</evidence>
<evidence type="ECO:0000256" key="5">
    <source>
        <dbReference type="ARBA" id="ARBA00022989"/>
    </source>
</evidence>
<reference evidence="7" key="1">
    <citation type="submission" date="2021-01" db="EMBL/GenBank/DDBJ databases">
        <title>Adiantum capillus-veneris genome.</title>
        <authorList>
            <person name="Fang Y."/>
            <person name="Liao Q."/>
        </authorList>
    </citation>
    <scope>NUCLEOTIDE SEQUENCE</scope>
    <source>
        <strain evidence="7">H3</strain>
        <tissue evidence="7">Leaf</tissue>
    </source>
</reference>
<proteinExistence type="predicted"/>
<dbReference type="InterPro" id="IPR036640">
    <property type="entry name" value="ABC1_TM_sf"/>
</dbReference>
<keyword evidence="5" id="KW-1133">Transmembrane helix</keyword>
<protein>
    <recommendedName>
        <fullName evidence="9">ABC transporter domain-containing protein</fullName>
    </recommendedName>
</protein>
<evidence type="ECO:0000256" key="6">
    <source>
        <dbReference type="ARBA" id="ARBA00023136"/>
    </source>
</evidence>
<name>A0A9D4ZSF5_ADICA</name>
<keyword evidence="3" id="KW-0547">Nucleotide-binding</keyword>
<keyword evidence="8" id="KW-1185">Reference proteome</keyword>
<evidence type="ECO:0000256" key="4">
    <source>
        <dbReference type="ARBA" id="ARBA00022840"/>
    </source>
</evidence>
<dbReference type="SUPFAM" id="SSF52540">
    <property type="entry name" value="P-loop containing nucleoside triphosphate hydrolases"/>
    <property type="match status" value="2"/>
</dbReference>
<dbReference type="GO" id="GO:0042626">
    <property type="term" value="F:ATPase-coupled transmembrane transporter activity"/>
    <property type="evidence" value="ECO:0007669"/>
    <property type="project" value="TreeGrafter"/>
</dbReference>
<dbReference type="GO" id="GO:0016020">
    <property type="term" value="C:membrane"/>
    <property type="evidence" value="ECO:0007669"/>
    <property type="project" value="InterPro"/>
</dbReference>